<proteinExistence type="predicted"/>
<feature type="domain" description="SGNH hydrolase-type esterase" evidence="1">
    <location>
        <begin position="12"/>
        <end position="186"/>
    </location>
</feature>
<dbReference type="SUPFAM" id="SSF52266">
    <property type="entry name" value="SGNH hydrolase"/>
    <property type="match status" value="1"/>
</dbReference>
<protein>
    <submittedName>
        <fullName evidence="2">SGNH/GDSL hydrolase family protein</fullName>
    </submittedName>
</protein>
<dbReference type="Gene3D" id="3.40.50.1110">
    <property type="entry name" value="SGNH hydrolase"/>
    <property type="match status" value="1"/>
</dbReference>
<dbReference type="InterPro" id="IPR013830">
    <property type="entry name" value="SGNH_hydro"/>
</dbReference>
<dbReference type="InterPro" id="IPR053140">
    <property type="entry name" value="GDSL_Rv0518-like"/>
</dbReference>
<dbReference type="PANTHER" id="PTHR43784:SF2">
    <property type="entry name" value="GDSL-LIKE LIPASE_ACYLHYDROLASE, PUTATIVE (AFU_ORTHOLOGUE AFUA_2G00820)-RELATED"/>
    <property type="match status" value="1"/>
</dbReference>
<keyword evidence="3" id="KW-1185">Reference proteome</keyword>
<dbReference type="AlphaFoldDB" id="A0A7X0RHB6"/>
<dbReference type="EMBL" id="JACKXE010000001">
    <property type="protein sequence ID" value="MBB6628282.1"/>
    <property type="molecule type" value="Genomic_DNA"/>
</dbReference>
<organism evidence="2 3">
    <name type="scientific">Nocardioides luti</name>
    <dbReference type="NCBI Taxonomy" id="2761101"/>
    <lineage>
        <taxon>Bacteria</taxon>
        <taxon>Bacillati</taxon>
        <taxon>Actinomycetota</taxon>
        <taxon>Actinomycetes</taxon>
        <taxon>Propionibacteriales</taxon>
        <taxon>Nocardioidaceae</taxon>
        <taxon>Nocardioides</taxon>
    </lineage>
</organism>
<dbReference type="Proteomes" id="UP000523955">
    <property type="component" value="Unassembled WGS sequence"/>
</dbReference>
<dbReference type="GO" id="GO:0016787">
    <property type="term" value="F:hydrolase activity"/>
    <property type="evidence" value="ECO:0007669"/>
    <property type="project" value="UniProtKB-KW"/>
</dbReference>
<gene>
    <name evidence="2" type="ORF">H5V45_13225</name>
</gene>
<evidence type="ECO:0000313" key="2">
    <source>
        <dbReference type="EMBL" id="MBB6628282.1"/>
    </source>
</evidence>
<sequence>MSTAPAFRRYVALGDSFTEGVGDPDPTRPNGLRGWADRVAEVLIGGSDDATYANLAIRGRKLEGIVAEQVEPAVALEPDLVTIYAGANDILRPRVDLDALAATYDAALARLAATGARLLVWTAFDPGGSAIYRPVRGRFALYNEHVRESADRHGASVVDFWRLREYRDWRFWDADRMHMGPAGHQRMAIEVLDTLGVAHDLAPLDLADEATPSRREQLREDLAWARTSAAPWVHRRLTGRSSGDTVGPRYPALDRIPGLVLGATAPTPASPGGH</sequence>
<dbReference type="InterPro" id="IPR036514">
    <property type="entry name" value="SGNH_hydro_sf"/>
</dbReference>
<accession>A0A7X0RHB6</accession>
<name>A0A7X0RHB6_9ACTN</name>
<reference evidence="2 3" key="1">
    <citation type="submission" date="2020-08" db="EMBL/GenBank/DDBJ databases">
        <authorList>
            <person name="Seo M.-J."/>
        </authorList>
    </citation>
    <scope>NUCLEOTIDE SEQUENCE [LARGE SCALE GENOMIC DNA]</scope>
    <source>
        <strain evidence="2 3">KIGAM211</strain>
    </source>
</reference>
<dbReference type="Pfam" id="PF13472">
    <property type="entry name" value="Lipase_GDSL_2"/>
    <property type="match status" value="1"/>
</dbReference>
<comment type="caution">
    <text evidence="2">The sequence shown here is derived from an EMBL/GenBank/DDBJ whole genome shotgun (WGS) entry which is preliminary data.</text>
</comment>
<dbReference type="RefSeq" id="WP_185253361.1">
    <property type="nucleotide sequence ID" value="NZ_JACKXE010000001.1"/>
</dbReference>
<dbReference type="PANTHER" id="PTHR43784">
    <property type="entry name" value="GDSL-LIKE LIPASE/ACYLHYDROLASE, PUTATIVE (AFU_ORTHOLOGUE AFUA_2G00820)-RELATED"/>
    <property type="match status" value="1"/>
</dbReference>
<keyword evidence="2" id="KW-0378">Hydrolase</keyword>
<evidence type="ECO:0000259" key="1">
    <source>
        <dbReference type="Pfam" id="PF13472"/>
    </source>
</evidence>
<dbReference type="CDD" id="cd01832">
    <property type="entry name" value="SGNH_hydrolase_like_1"/>
    <property type="match status" value="1"/>
</dbReference>
<evidence type="ECO:0000313" key="3">
    <source>
        <dbReference type="Proteomes" id="UP000523955"/>
    </source>
</evidence>